<reference evidence="1 2" key="1">
    <citation type="submission" date="2020-01" db="EMBL/GenBank/DDBJ databases">
        <title>Aspergillus terreus IFO 6365 whole genome shotgun sequence.</title>
        <authorList>
            <person name="Kanamasa S."/>
            <person name="Takahashi H."/>
        </authorList>
    </citation>
    <scope>NUCLEOTIDE SEQUENCE [LARGE SCALE GENOMIC DNA]</scope>
    <source>
        <strain evidence="1 2">IFO 6365</strain>
    </source>
</reference>
<dbReference type="OrthoDB" id="2520703at2759"/>
<comment type="caution">
    <text evidence="1">The sequence shown here is derived from an EMBL/GenBank/DDBJ whole genome shotgun (WGS) entry which is preliminary data.</text>
</comment>
<organism evidence="1 2">
    <name type="scientific">Aspergillus terreus</name>
    <dbReference type="NCBI Taxonomy" id="33178"/>
    <lineage>
        <taxon>Eukaryota</taxon>
        <taxon>Fungi</taxon>
        <taxon>Dikarya</taxon>
        <taxon>Ascomycota</taxon>
        <taxon>Pezizomycotina</taxon>
        <taxon>Eurotiomycetes</taxon>
        <taxon>Eurotiomycetidae</taxon>
        <taxon>Eurotiales</taxon>
        <taxon>Aspergillaceae</taxon>
        <taxon>Aspergillus</taxon>
        <taxon>Aspergillus subgen. Circumdati</taxon>
    </lineage>
</organism>
<evidence type="ECO:0000313" key="2">
    <source>
        <dbReference type="Proteomes" id="UP000452235"/>
    </source>
</evidence>
<protein>
    <submittedName>
        <fullName evidence="1">Uncharacterized protein</fullName>
    </submittedName>
</protein>
<proteinExistence type="predicted"/>
<dbReference type="EMBL" id="BLJY01000002">
    <property type="protein sequence ID" value="GFF13377.1"/>
    <property type="molecule type" value="Genomic_DNA"/>
</dbReference>
<evidence type="ECO:0000313" key="1">
    <source>
        <dbReference type="EMBL" id="GFF13377.1"/>
    </source>
</evidence>
<dbReference type="SUPFAM" id="SSF52047">
    <property type="entry name" value="RNI-like"/>
    <property type="match status" value="1"/>
</dbReference>
<dbReference type="AlphaFoldDB" id="A0A5M3YWL0"/>
<sequence length="524" mass="60228">MVQLLDLPTEILSECLSYLVPPGELDDYDDEADEQMDEMDLSNLCLVSRKLRDIAQPLLFSNFEDLDTHGDLRRLIAFTKVIISHPELAEHVQSISLTPLVLHPLEPFDRKLPAEDLKLFTKAIRDLQVPSDQVNAWLFDLEFRDLSVILALLLSKTPNLRNLTLPGAFVMPKATDYLFTRNPPCLPNLNRLRIEGHPEVAFSFGIHMYEKFCSQLPVKTLEVQNGMLTERAFPASWTPNSLSLEDIRLSFCDIDRKSITKLLQACKSVQSFVWTNWSEDLQLQDCLSAKTMDFDGNHLHAMLLPHKSTLKSLQLQFGELWDFDQNGNYLPTERAKFPTFRDFTVLDTLYISHRLLPPIPEFPPSLKKLIVGDCSKSIREWTRKFAADCHNGCYPSLRCILVLTMDLTQPVMLPGQIVPVGEQPMDSYSNLQNLFKGTGVDFRIMSYNVEEMLRDLEMDDHDSYDDLEDGLEDFRHGPGGHSGRFYGYEDCDEDWYEYNYDPDSFPRLRDLVIQSLRERGMGVD</sequence>
<dbReference type="VEuPathDB" id="FungiDB:ATEG_02392"/>
<gene>
    <name evidence="1" type="ORF">ATEIFO6365_0002048800</name>
</gene>
<keyword evidence="2" id="KW-1185">Reference proteome</keyword>
<dbReference type="Gene3D" id="3.80.10.10">
    <property type="entry name" value="Ribonuclease Inhibitor"/>
    <property type="match status" value="1"/>
</dbReference>
<accession>A0A5M3YWL0</accession>
<name>A0A5M3YWL0_ASPTE</name>
<dbReference type="InterPro" id="IPR032675">
    <property type="entry name" value="LRR_dom_sf"/>
</dbReference>
<dbReference type="Proteomes" id="UP000452235">
    <property type="component" value="Unassembled WGS sequence"/>
</dbReference>